<reference evidence="4 5" key="1">
    <citation type="submission" date="2019-09" db="EMBL/GenBank/DDBJ databases">
        <authorList>
            <person name="Wang X."/>
        </authorList>
    </citation>
    <scope>NUCLEOTIDE SEQUENCE [LARGE SCALE GENOMIC DNA]</scope>
    <source>
        <strain evidence="4 5">CICC 11023</strain>
    </source>
</reference>
<protein>
    <submittedName>
        <fullName evidence="4">NAD-dependent epimerase/dehydratase family protein</fullName>
    </submittedName>
</protein>
<evidence type="ECO:0000313" key="5">
    <source>
        <dbReference type="Proteomes" id="UP000323876"/>
    </source>
</evidence>
<keyword evidence="1" id="KW-0521">NADP</keyword>
<comment type="caution">
    <text evidence="4">The sequence shown here is derived from an EMBL/GenBank/DDBJ whole genome shotgun (WGS) entry which is preliminary data.</text>
</comment>
<dbReference type="SUPFAM" id="SSF51735">
    <property type="entry name" value="NAD(P)-binding Rossmann-fold domains"/>
    <property type="match status" value="1"/>
</dbReference>
<gene>
    <name evidence="4" type="ORF">F3087_18475</name>
</gene>
<dbReference type="Pfam" id="PF01370">
    <property type="entry name" value="Epimerase"/>
    <property type="match status" value="1"/>
</dbReference>
<evidence type="ECO:0000259" key="3">
    <source>
        <dbReference type="Pfam" id="PF01370"/>
    </source>
</evidence>
<dbReference type="InterPro" id="IPR036291">
    <property type="entry name" value="NAD(P)-bd_dom_sf"/>
</dbReference>
<keyword evidence="2" id="KW-0119">Carbohydrate metabolism</keyword>
<sequence>MGNSGTALVLGGTGFVGPHIVASLQADYRTTTVSRGVNPVGPEHVSLDLSTDDPSALTELLRKYRPALVVNAAGSYWGLDESGLHRSLVTLTETTLAALTACSELRARYVHLGSVLEYGPLPASGRIDESTPTEPESLYGRMKLAASVAVQAAIAQGSVDGVVLRVTNSIGPGVHPGTLIGRVGSMLAENRAGRARIELSPLAAYRDFIDVRDLGAAVLAAARSRTARTVVNIGRGQAVSVRQLVDRLISISAVPADVVESATAPGALGTVASWLEVATGTAEQELGWRATRSVDQALRDYWNTLV</sequence>
<evidence type="ECO:0000256" key="1">
    <source>
        <dbReference type="ARBA" id="ARBA00022857"/>
    </source>
</evidence>
<dbReference type="Proteomes" id="UP000323876">
    <property type="component" value="Unassembled WGS sequence"/>
</dbReference>
<dbReference type="PANTHER" id="PTHR43103">
    <property type="entry name" value="NUCLEOSIDE-DIPHOSPHATE-SUGAR EPIMERASE"/>
    <property type="match status" value="1"/>
</dbReference>
<feature type="domain" description="NAD-dependent epimerase/dehydratase" evidence="3">
    <location>
        <begin position="7"/>
        <end position="234"/>
    </location>
</feature>
<accession>A0A5N0EJU1</accession>
<evidence type="ECO:0000256" key="2">
    <source>
        <dbReference type="ARBA" id="ARBA00023277"/>
    </source>
</evidence>
<dbReference type="Gene3D" id="3.90.25.10">
    <property type="entry name" value="UDP-galactose 4-epimerase, domain 1"/>
    <property type="match status" value="1"/>
</dbReference>
<name>A0A5N0EJU1_9NOCA</name>
<dbReference type="AlphaFoldDB" id="A0A5N0EJU1"/>
<organism evidence="4 5">
    <name type="scientific">Nocardia colli</name>
    <dbReference type="NCBI Taxonomy" id="2545717"/>
    <lineage>
        <taxon>Bacteria</taxon>
        <taxon>Bacillati</taxon>
        <taxon>Actinomycetota</taxon>
        <taxon>Actinomycetes</taxon>
        <taxon>Mycobacteriales</taxon>
        <taxon>Nocardiaceae</taxon>
        <taxon>Nocardia</taxon>
    </lineage>
</organism>
<dbReference type="PANTHER" id="PTHR43103:SF3">
    <property type="entry name" value="ADP-L-GLYCERO-D-MANNO-HEPTOSE-6-EPIMERASE"/>
    <property type="match status" value="1"/>
</dbReference>
<dbReference type="EMBL" id="VXLC01000006">
    <property type="protein sequence ID" value="KAA8887641.1"/>
    <property type="molecule type" value="Genomic_DNA"/>
</dbReference>
<dbReference type="Gene3D" id="3.40.50.720">
    <property type="entry name" value="NAD(P)-binding Rossmann-like Domain"/>
    <property type="match status" value="1"/>
</dbReference>
<dbReference type="RefSeq" id="WP_150403211.1">
    <property type="nucleotide sequence ID" value="NZ_VXLC01000006.1"/>
</dbReference>
<dbReference type="OrthoDB" id="4559195at2"/>
<evidence type="ECO:0000313" key="4">
    <source>
        <dbReference type="EMBL" id="KAA8887641.1"/>
    </source>
</evidence>
<dbReference type="InterPro" id="IPR001509">
    <property type="entry name" value="Epimerase_deHydtase"/>
</dbReference>
<keyword evidence="5" id="KW-1185">Reference proteome</keyword>
<proteinExistence type="predicted"/>